<evidence type="ECO:0000256" key="2">
    <source>
        <dbReference type="ARBA" id="ARBA00022737"/>
    </source>
</evidence>
<evidence type="ECO:0000256" key="1">
    <source>
        <dbReference type="ARBA" id="ARBA00007626"/>
    </source>
</evidence>
<dbReference type="SUPFAM" id="SSF48452">
    <property type="entry name" value="TPR-like"/>
    <property type="match status" value="1"/>
</dbReference>
<dbReference type="PANTHER" id="PTHR47447:SF17">
    <property type="entry name" value="OS12G0638900 PROTEIN"/>
    <property type="match status" value="1"/>
</dbReference>
<feature type="repeat" description="PPR" evidence="3">
    <location>
        <begin position="174"/>
        <end position="208"/>
    </location>
</feature>
<feature type="domain" description="PROP1-like PPR" evidence="4">
    <location>
        <begin position="31"/>
        <end position="191"/>
    </location>
</feature>
<proteinExistence type="inferred from homology"/>
<evidence type="ECO:0000313" key="5">
    <source>
        <dbReference type="EMBL" id="KAK9906694.1"/>
    </source>
</evidence>
<dbReference type="InterPro" id="IPR011990">
    <property type="entry name" value="TPR-like_helical_dom_sf"/>
</dbReference>
<dbReference type="PROSITE" id="PS51375">
    <property type="entry name" value="PPR"/>
    <property type="match status" value="4"/>
</dbReference>
<dbReference type="Gene3D" id="1.25.40.10">
    <property type="entry name" value="Tetratricopeptide repeat domain"/>
    <property type="match status" value="2"/>
</dbReference>
<dbReference type="Pfam" id="PF01535">
    <property type="entry name" value="PPR"/>
    <property type="match status" value="1"/>
</dbReference>
<feature type="repeat" description="PPR" evidence="3">
    <location>
        <begin position="66"/>
        <end position="96"/>
    </location>
</feature>
<dbReference type="NCBIfam" id="TIGR00756">
    <property type="entry name" value="PPR"/>
    <property type="match status" value="4"/>
</dbReference>
<dbReference type="Proteomes" id="UP001491310">
    <property type="component" value="Unassembled WGS sequence"/>
</dbReference>
<dbReference type="PANTHER" id="PTHR47447">
    <property type="entry name" value="OS03G0856100 PROTEIN"/>
    <property type="match status" value="1"/>
</dbReference>
<name>A0ABR2YKP6_9CHLO</name>
<evidence type="ECO:0000256" key="3">
    <source>
        <dbReference type="PROSITE-ProRule" id="PRU00708"/>
    </source>
</evidence>
<feature type="repeat" description="PPR" evidence="3">
    <location>
        <begin position="30"/>
        <end position="60"/>
    </location>
</feature>
<sequence length="350" mass="37823">MDSLREAVGQASAGTGEVRRVITQSTFQPRAAAFTSLIQQCARSKNWQKALEVFETMKEYPAVKANVITYSALISACSSCGRWQEAEKHFEDMLTASEDDPDCAPNTITYSSLITACVRGGHLERALVWYGKMRDNNVDADFIIYSALLSACERDLDQTLRFVEDMHTSGVCHSPDTYAKIIERCGKAGRWEDAVELFLGLQIAGTEATKGLCLTLLAALEACSQSRPALQLLDAMSQAGMGPDREAQLAALRVCAKAGSWNAALRIWEKLQGRGTSGPQPADAAAAELVNPRCQLIRHRIHSDVDNSRAQIQPAILSASDGACEVKRIASGDLLGAPDVISSSVCGRVL</sequence>
<dbReference type="InterPro" id="IPR002885">
    <property type="entry name" value="PPR_rpt"/>
</dbReference>
<organism evidence="5 6">
    <name type="scientific">Coccomyxa subellipsoidea</name>
    <dbReference type="NCBI Taxonomy" id="248742"/>
    <lineage>
        <taxon>Eukaryota</taxon>
        <taxon>Viridiplantae</taxon>
        <taxon>Chlorophyta</taxon>
        <taxon>core chlorophytes</taxon>
        <taxon>Trebouxiophyceae</taxon>
        <taxon>Trebouxiophyceae incertae sedis</taxon>
        <taxon>Coccomyxaceae</taxon>
        <taxon>Coccomyxa</taxon>
    </lineage>
</organism>
<evidence type="ECO:0000313" key="6">
    <source>
        <dbReference type="Proteomes" id="UP001491310"/>
    </source>
</evidence>
<comment type="similarity">
    <text evidence="1">Belongs to the PPR family. P subfamily.</text>
</comment>
<gene>
    <name evidence="5" type="ORF">WJX75_006325</name>
</gene>
<evidence type="ECO:0000259" key="4">
    <source>
        <dbReference type="Pfam" id="PF17177"/>
    </source>
</evidence>
<keyword evidence="6" id="KW-1185">Reference proteome</keyword>
<comment type="caution">
    <text evidence="5">The sequence shown here is derived from an EMBL/GenBank/DDBJ whole genome shotgun (WGS) entry which is preliminary data.</text>
</comment>
<reference evidence="5 6" key="1">
    <citation type="journal article" date="2024" name="Nat. Commun.">
        <title>Phylogenomics reveals the evolutionary origins of lichenization in chlorophyte algae.</title>
        <authorList>
            <person name="Puginier C."/>
            <person name="Libourel C."/>
            <person name="Otte J."/>
            <person name="Skaloud P."/>
            <person name="Haon M."/>
            <person name="Grisel S."/>
            <person name="Petersen M."/>
            <person name="Berrin J.G."/>
            <person name="Delaux P.M."/>
            <person name="Dal Grande F."/>
            <person name="Keller J."/>
        </authorList>
    </citation>
    <scope>NUCLEOTIDE SEQUENCE [LARGE SCALE GENOMIC DNA]</scope>
    <source>
        <strain evidence="5 6">SAG 216-7</strain>
    </source>
</reference>
<dbReference type="EMBL" id="JALJOT010000010">
    <property type="protein sequence ID" value="KAK9906694.1"/>
    <property type="molecule type" value="Genomic_DNA"/>
</dbReference>
<keyword evidence="2" id="KW-0677">Repeat</keyword>
<accession>A0ABR2YKP6</accession>
<dbReference type="InterPro" id="IPR033443">
    <property type="entry name" value="PROP1-like_PPR_dom"/>
</dbReference>
<protein>
    <recommendedName>
        <fullName evidence="4">PROP1-like PPR domain-containing protein</fullName>
    </recommendedName>
</protein>
<feature type="repeat" description="PPR" evidence="3">
    <location>
        <begin position="106"/>
        <end position="140"/>
    </location>
</feature>
<dbReference type="Pfam" id="PF17177">
    <property type="entry name" value="PPR_long"/>
    <property type="match status" value="1"/>
</dbReference>